<dbReference type="OrthoDB" id="4440408at2759"/>
<dbReference type="GeneID" id="81424624"/>
<sequence length="117" mass="14014">MIDLDIRLREIVQHEAFLSKQCDESEDLLDDPKKRQQQLDEWHAEMRALEQEYWSVERRLYANDTLCPTKPSWRAYISTRKRPRWYLNTCSVRPKGDGHSEAVSAQYQRELCEVRDG</sequence>
<dbReference type="Proteomes" id="UP001149163">
    <property type="component" value="Unassembled WGS sequence"/>
</dbReference>
<gene>
    <name evidence="1" type="ORF">N7482_003323</name>
</gene>
<reference evidence="1" key="1">
    <citation type="submission" date="2022-11" db="EMBL/GenBank/DDBJ databases">
        <authorList>
            <person name="Petersen C."/>
        </authorList>
    </citation>
    <scope>NUCLEOTIDE SEQUENCE</scope>
    <source>
        <strain evidence="1">IBT 26290</strain>
    </source>
</reference>
<accession>A0A9W9I4A2</accession>
<keyword evidence="2" id="KW-1185">Reference proteome</keyword>
<organism evidence="1 2">
    <name type="scientific">Penicillium canariense</name>
    <dbReference type="NCBI Taxonomy" id="189055"/>
    <lineage>
        <taxon>Eukaryota</taxon>
        <taxon>Fungi</taxon>
        <taxon>Dikarya</taxon>
        <taxon>Ascomycota</taxon>
        <taxon>Pezizomycotina</taxon>
        <taxon>Eurotiomycetes</taxon>
        <taxon>Eurotiomycetidae</taxon>
        <taxon>Eurotiales</taxon>
        <taxon>Aspergillaceae</taxon>
        <taxon>Penicillium</taxon>
    </lineage>
</organism>
<protein>
    <submittedName>
        <fullName evidence="1">Uncharacterized protein</fullName>
    </submittedName>
</protein>
<name>A0A9W9I4A2_9EURO</name>
<dbReference type="RefSeq" id="XP_056544190.1">
    <property type="nucleotide sequence ID" value="XM_056685448.1"/>
</dbReference>
<evidence type="ECO:0000313" key="1">
    <source>
        <dbReference type="EMBL" id="KAJ5167729.1"/>
    </source>
</evidence>
<proteinExistence type="predicted"/>
<dbReference type="AlphaFoldDB" id="A0A9W9I4A2"/>
<dbReference type="EMBL" id="JAPQKN010000002">
    <property type="protein sequence ID" value="KAJ5167729.1"/>
    <property type="molecule type" value="Genomic_DNA"/>
</dbReference>
<comment type="caution">
    <text evidence="1">The sequence shown here is derived from an EMBL/GenBank/DDBJ whole genome shotgun (WGS) entry which is preliminary data.</text>
</comment>
<reference evidence="1" key="2">
    <citation type="journal article" date="2023" name="IMA Fungus">
        <title>Comparative genomic study of the Penicillium genus elucidates a diverse pangenome and 15 lateral gene transfer events.</title>
        <authorList>
            <person name="Petersen C."/>
            <person name="Sorensen T."/>
            <person name="Nielsen M.R."/>
            <person name="Sondergaard T.E."/>
            <person name="Sorensen J.L."/>
            <person name="Fitzpatrick D.A."/>
            <person name="Frisvad J.C."/>
            <person name="Nielsen K.L."/>
        </authorList>
    </citation>
    <scope>NUCLEOTIDE SEQUENCE</scope>
    <source>
        <strain evidence="1">IBT 26290</strain>
    </source>
</reference>
<evidence type="ECO:0000313" key="2">
    <source>
        <dbReference type="Proteomes" id="UP001149163"/>
    </source>
</evidence>